<dbReference type="SUPFAM" id="SSF52279">
    <property type="entry name" value="Beta-D-glucan exohydrolase, C-terminal domain"/>
    <property type="match status" value="1"/>
</dbReference>
<proteinExistence type="inferred from homology"/>
<dbReference type="PANTHER" id="PTHR30480">
    <property type="entry name" value="BETA-HEXOSAMINIDASE-RELATED"/>
    <property type="match status" value="1"/>
</dbReference>
<dbReference type="InterPro" id="IPR001764">
    <property type="entry name" value="Glyco_hydro_3_N"/>
</dbReference>
<keyword evidence="7" id="KW-1185">Reference proteome</keyword>
<keyword evidence="3" id="KW-0326">Glycosidase</keyword>
<name>A0A326U5S9_THEHA</name>
<dbReference type="EMBL" id="QKUF01000012">
    <property type="protein sequence ID" value="PZW27382.1"/>
    <property type="molecule type" value="Genomic_DNA"/>
</dbReference>
<dbReference type="InterPro" id="IPR017853">
    <property type="entry name" value="GH"/>
</dbReference>
<evidence type="ECO:0000256" key="1">
    <source>
        <dbReference type="ARBA" id="ARBA00005336"/>
    </source>
</evidence>
<protein>
    <submittedName>
        <fullName evidence="6">Beta-N-acetylhexosaminidase</fullName>
    </submittedName>
</protein>
<organism evidence="6 7">
    <name type="scientific">Thermosporothrix hazakensis</name>
    <dbReference type="NCBI Taxonomy" id="644383"/>
    <lineage>
        <taxon>Bacteria</taxon>
        <taxon>Bacillati</taxon>
        <taxon>Chloroflexota</taxon>
        <taxon>Ktedonobacteria</taxon>
        <taxon>Ktedonobacterales</taxon>
        <taxon>Thermosporotrichaceae</taxon>
        <taxon>Thermosporothrix</taxon>
    </lineage>
</organism>
<gene>
    <name evidence="6" type="ORF">EI42_03468</name>
</gene>
<dbReference type="Gene3D" id="3.40.50.1700">
    <property type="entry name" value="Glycoside hydrolase family 3 C-terminal domain"/>
    <property type="match status" value="1"/>
</dbReference>
<dbReference type="PRINTS" id="PR00133">
    <property type="entry name" value="GLHYDRLASE3"/>
</dbReference>
<dbReference type="Gene3D" id="3.20.20.300">
    <property type="entry name" value="Glycoside hydrolase, family 3, N-terminal domain"/>
    <property type="match status" value="1"/>
</dbReference>
<keyword evidence="2" id="KW-0378">Hydrolase</keyword>
<dbReference type="NCBIfam" id="NF003740">
    <property type="entry name" value="PRK05337.1"/>
    <property type="match status" value="1"/>
</dbReference>
<dbReference type="GO" id="GO:0004553">
    <property type="term" value="F:hydrolase activity, hydrolyzing O-glycosyl compounds"/>
    <property type="evidence" value="ECO:0007669"/>
    <property type="project" value="InterPro"/>
</dbReference>
<reference evidence="6 7" key="1">
    <citation type="submission" date="2018-06" db="EMBL/GenBank/DDBJ databases">
        <title>Genomic Encyclopedia of Archaeal and Bacterial Type Strains, Phase II (KMG-II): from individual species to whole genera.</title>
        <authorList>
            <person name="Goeker M."/>
        </authorList>
    </citation>
    <scope>NUCLEOTIDE SEQUENCE [LARGE SCALE GENOMIC DNA]</scope>
    <source>
        <strain evidence="6 7">ATCC BAA-1881</strain>
    </source>
</reference>
<dbReference type="InterPro" id="IPR036962">
    <property type="entry name" value="Glyco_hydro_3_N_sf"/>
</dbReference>
<evidence type="ECO:0000259" key="4">
    <source>
        <dbReference type="Pfam" id="PF00933"/>
    </source>
</evidence>
<dbReference type="InterPro" id="IPR002772">
    <property type="entry name" value="Glyco_hydro_3_C"/>
</dbReference>
<dbReference type="RefSeq" id="WP_111323837.1">
    <property type="nucleotide sequence ID" value="NZ_BIFX01000001.1"/>
</dbReference>
<feature type="domain" description="Glycoside hydrolase family 3 C-terminal" evidence="5">
    <location>
        <begin position="377"/>
        <end position="538"/>
    </location>
</feature>
<dbReference type="PANTHER" id="PTHR30480:SF16">
    <property type="entry name" value="GLYCOSIDE HYDROLASE FAMILY 3 DOMAIN PROTEIN"/>
    <property type="match status" value="1"/>
</dbReference>
<dbReference type="AlphaFoldDB" id="A0A326U5S9"/>
<dbReference type="GO" id="GO:0005975">
    <property type="term" value="P:carbohydrate metabolic process"/>
    <property type="evidence" value="ECO:0007669"/>
    <property type="project" value="InterPro"/>
</dbReference>
<dbReference type="Proteomes" id="UP000248806">
    <property type="component" value="Unassembled WGS sequence"/>
</dbReference>
<comment type="caution">
    <text evidence="6">The sequence shown here is derived from an EMBL/GenBank/DDBJ whole genome shotgun (WGS) entry which is preliminary data.</text>
</comment>
<evidence type="ECO:0000259" key="5">
    <source>
        <dbReference type="Pfam" id="PF01915"/>
    </source>
</evidence>
<dbReference type="SUPFAM" id="SSF51445">
    <property type="entry name" value="(Trans)glycosidases"/>
    <property type="match status" value="1"/>
</dbReference>
<feature type="domain" description="Glycoside hydrolase family 3 N-terminal" evidence="4">
    <location>
        <begin position="13"/>
        <end position="339"/>
    </location>
</feature>
<evidence type="ECO:0000313" key="6">
    <source>
        <dbReference type="EMBL" id="PZW27382.1"/>
    </source>
</evidence>
<dbReference type="GO" id="GO:0009254">
    <property type="term" value="P:peptidoglycan turnover"/>
    <property type="evidence" value="ECO:0007669"/>
    <property type="project" value="TreeGrafter"/>
</dbReference>
<dbReference type="InterPro" id="IPR050226">
    <property type="entry name" value="NagZ_Beta-hexosaminidase"/>
</dbReference>
<evidence type="ECO:0000256" key="2">
    <source>
        <dbReference type="ARBA" id="ARBA00022801"/>
    </source>
</evidence>
<sequence length="567" mass="62110">MSLLSEDPTVGMTVDELIGQVLSVGFPGTTPTAEILDLIQKHHVGSIMLFARNAEDVHQLRNLTRSLQTSAREAGHRFPLLISNDQENGMIQRLGRGSTIFPGNMALGAIDSEQIVYDVAQAVGQEMKALGINMNFAPVIDVNNNPDNPIIGNRAFGEDPMQVARLGVATVKGFASAGVITCLKHFPGHGDTAVDSHYALPTILHSLEHLQRVELVPFRYGIEAGADAVMTAHISFPALTGDESLPATLSSHVLQHLLREQLGFGGLVVTDCLEMDAIIDTVGIEAGTVDALKAGSDLLLISHTYSRQLQAVEAIRRALQTGYLSEERLREAAGRVLRLKARALSWEEALTNDQAMICVGSDLHRELSEKVYELSTTLVKDTKGLIPLNLKPEQRILVVYPRKEAWSQISDRVYPIALLGEYIRLRHANVRILCFDPTAISSAYREIQRAVHEAALVIMVTVNANLDPQQAMLMQEVLQSNKPVIGIAGMFPYDLLAFPRLSTYLTTYEYTPPALEALARVLFGEIAPQGQLPVSLPDIPPGRKRFSFGLQSSRVQDKLELQEKEAG</sequence>
<dbReference type="OrthoDB" id="9805821at2"/>
<evidence type="ECO:0000313" key="7">
    <source>
        <dbReference type="Proteomes" id="UP000248806"/>
    </source>
</evidence>
<comment type="similarity">
    <text evidence="1">Belongs to the glycosyl hydrolase 3 family.</text>
</comment>
<evidence type="ECO:0000256" key="3">
    <source>
        <dbReference type="ARBA" id="ARBA00023295"/>
    </source>
</evidence>
<dbReference type="Pfam" id="PF01915">
    <property type="entry name" value="Glyco_hydro_3_C"/>
    <property type="match status" value="1"/>
</dbReference>
<dbReference type="Pfam" id="PF00933">
    <property type="entry name" value="Glyco_hydro_3"/>
    <property type="match status" value="1"/>
</dbReference>
<dbReference type="InterPro" id="IPR036881">
    <property type="entry name" value="Glyco_hydro_3_C_sf"/>
</dbReference>
<accession>A0A326U5S9</accession>